<evidence type="ECO:0000313" key="1">
    <source>
        <dbReference type="EMBL" id="ERJ87135.1"/>
    </source>
</evidence>
<name>U2K4V6_9FIRM</name>
<dbReference type="STRING" id="411473.RUMCAL_03407"/>
<gene>
    <name evidence="1" type="ORF">RUMCAL_03407</name>
</gene>
<dbReference type="HOGENOM" id="CLU_2467135_0_0_9"/>
<protein>
    <submittedName>
        <fullName evidence="1">Uncharacterized protein</fullName>
    </submittedName>
</protein>
<keyword evidence="2" id="KW-1185">Reference proteome</keyword>
<dbReference type="Proteomes" id="UP000016662">
    <property type="component" value="Unassembled WGS sequence"/>
</dbReference>
<evidence type="ECO:0000313" key="2">
    <source>
        <dbReference type="Proteomes" id="UP000016662"/>
    </source>
</evidence>
<dbReference type="EMBL" id="AWVF01000452">
    <property type="protein sequence ID" value="ERJ87135.1"/>
    <property type="molecule type" value="Genomic_DNA"/>
</dbReference>
<sequence length="88" mass="10221">MLPRDCSVSFAARFTVKSLAMEQCSGQDTKQALIIFTFIITDADKICVNFLLTQILYRMMYTGVIKALEGNKWYSKKRQCKCCFFLRE</sequence>
<reference evidence="1 2" key="1">
    <citation type="submission" date="2013-07" db="EMBL/GenBank/DDBJ databases">
        <authorList>
            <person name="Weinstock G."/>
            <person name="Sodergren E."/>
            <person name="Wylie T."/>
            <person name="Fulton L."/>
            <person name="Fulton R."/>
            <person name="Fronick C."/>
            <person name="O'Laughlin M."/>
            <person name="Godfrey J."/>
            <person name="Miner T."/>
            <person name="Herter B."/>
            <person name="Appelbaum E."/>
            <person name="Cordes M."/>
            <person name="Lek S."/>
            <person name="Wollam A."/>
            <person name="Pepin K.H."/>
            <person name="Palsikar V.B."/>
            <person name="Mitreva M."/>
            <person name="Wilson R.K."/>
        </authorList>
    </citation>
    <scope>NUCLEOTIDE SEQUENCE [LARGE SCALE GENOMIC DNA]</scope>
    <source>
        <strain evidence="1 2">ATCC 27760</strain>
    </source>
</reference>
<accession>U2K4V6</accession>
<comment type="caution">
    <text evidence="1">The sequence shown here is derived from an EMBL/GenBank/DDBJ whole genome shotgun (WGS) entry which is preliminary data.</text>
</comment>
<organism evidence="1 2">
    <name type="scientific">Ruminococcus callidus ATCC 27760</name>
    <dbReference type="NCBI Taxonomy" id="411473"/>
    <lineage>
        <taxon>Bacteria</taxon>
        <taxon>Bacillati</taxon>
        <taxon>Bacillota</taxon>
        <taxon>Clostridia</taxon>
        <taxon>Eubacteriales</taxon>
        <taxon>Oscillospiraceae</taxon>
        <taxon>Ruminococcus</taxon>
    </lineage>
</organism>
<proteinExistence type="predicted"/>
<dbReference type="AlphaFoldDB" id="U2K4V6"/>